<feature type="chain" id="PRO_5007495110" evidence="4">
    <location>
        <begin position="17"/>
        <end position="266"/>
    </location>
</feature>
<keyword evidence="3" id="KW-1015">Disulfide bond</keyword>
<dbReference type="AlphaFoldDB" id="A0A142G5J0"/>
<evidence type="ECO:0000256" key="2">
    <source>
        <dbReference type="ARBA" id="ARBA00022525"/>
    </source>
</evidence>
<dbReference type="Pfam" id="PF00089">
    <property type="entry name" value="Trypsin"/>
    <property type="match status" value="1"/>
</dbReference>
<dbReference type="PRINTS" id="PR00722">
    <property type="entry name" value="CHYMOTRYPSIN"/>
</dbReference>
<keyword evidence="2" id="KW-0964">Secreted</keyword>
<dbReference type="CDD" id="cd00190">
    <property type="entry name" value="Tryp_SPc"/>
    <property type="match status" value="1"/>
</dbReference>
<dbReference type="SMR" id="A0A142G5J0"/>
<dbReference type="SMART" id="SM00020">
    <property type="entry name" value="Tryp_SPc"/>
    <property type="match status" value="1"/>
</dbReference>
<dbReference type="EMBL" id="KP262356">
    <property type="protein sequence ID" value="AMQ98968.1"/>
    <property type="molecule type" value="mRNA"/>
</dbReference>
<feature type="signal peptide" evidence="4">
    <location>
        <begin position="1"/>
        <end position="16"/>
    </location>
</feature>
<dbReference type="GO" id="GO:0005576">
    <property type="term" value="C:extracellular region"/>
    <property type="evidence" value="ECO:0007669"/>
    <property type="project" value="UniProtKB-SubCell"/>
</dbReference>
<organism evidence="6">
    <name type="scientific">Macrobrachium rosenbergii</name>
    <name type="common">Giant fresh water prawn</name>
    <dbReference type="NCBI Taxonomy" id="79674"/>
    <lineage>
        <taxon>Eukaryota</taxon>
        <taxon>Metazoa</taxon>
        <taxon>Ecdysozoa</taxon>
        <taxon>Arthropoda</taxon>
        <taxon>Crustacea</taxon>
        <taxon>Multicrustacea</taxon>
        <taxon>Malacostraca</taxon>
        <taxon>Eumalacostraca</taxon>
        <taxon>Eucarida</taxon>
        <taxon>Decapoda</taxon>
        <taxon>Pleocyemata</taxon>
        <taxon>Caridea</taxon>
        <taxon>Palaemonoidea</taxon>
        <taxon>Palaemonidae</taxon>
        <taxon>Macrobrachium</taxon>
    </lineage>
</organism>
<evidence type="ECO:0000259" key="5">
    <source>
        <dbReference type="PROSITE" id="PS50240"/>
    </source>
</evidence>
<proteinExistence type="evidence at transcript level"/>
<dbReference type="PANTHER" id="PTHR24252:SF7">
    <property type="entry name" value="HYALIN"/>
    <property type="match status" value="1"/>
</dbReference>
<name>A0A142G5J0_MACRS</name>
<dbReference type="InterPro" id="IPR043504">
    <property type="entry name" value="Peptidase_S1_PA_chymotrypsin"/>
</dbReference>
<feature type="domain" description="Peptidase S1" evidence="5">
    <location>
        <begin position="31"/>
        <end position="266"/>
    </location>
</feature>
<comment type="subcellular location">
    <subcellularLocation>
        <location evidence="1">Secreted</location>
    </subcellularLocation>
</comment>
<dbReference type="InterPro" id="IPR009003">
    <property type="entry name" value="Peptidase_S1_PA"/>
</dbReference>
<dbReference type="FunFam" id="2.40.10.10:FF:000047">
    <property type="entry name" value="Trypsin eta"/>
    <property type="match status" value="1"/>
</dbReference>
<dbReference type="GO" id="GO:0016485">
    <property type="term" value="P:protein processing"/>
    <property type="evidence" value="ECO:0007669"/>
    <property type="project" value="UniProtKB-ARBA"/>
</dbReference>
<accession>A0A142G5J0</accession>
<sequence>MRFIGLCLLLAAAVQGLPYWKPGYRPRLVGIIGGDPASAGEFPYLLSLQDTAFGFRFHFCGASIYDENWGVSAAQCFQGEDVEDPSNLLVVAGELHRNASEGHEQSIQLSQFIQHEDFNGYTYSNDVAVFRVSEPFAFNEFVQPIDLPPAGHTATGDCIVSGWGTTEEGGLASEVLLKATLPVLTDRQCRVTYGDAFEESMLCAGVSEGGVGPCTADTGGPLVCSDIGAPYLAGIVSWGHGCARPETPSVYCEVSYYTDWIKSHVS</sequence>
<protein>
    <submittedName>
        <fullName evidence="6">Trypsin</fullName>
    </submittedName>
</protein>
<evidence type="ECO:0000256" key="4">
    <source>
        <dbReference type="SAM" id="SignalP"/>
    </source>
</evidence>
<reference evidence="6" key="1">
    <citation type="submission" date="2014-12" db="EMBL/GenBank/DDBJ databases">
        <title>Molecular cloning and single nucleotide polymorphism of seven key genes coding the enzyme related to feed conversion ratio from the giant freshwater prawn, Macrobrachium rosenbergii.</title>
        <authorList>
            <person name="Cheng H.L."/>
            <person name="Pan Q."/>
            <person name="Xu J.H."/>
            <person name="Zhang X.Q."/>
            <person name="Yi L.F."/>
            <person name="Peng Y.X."/>
            <person name="Chen J.M."/>
        </authorList>
    </citation>
    <scope>NUCLEOTIDE SEQUENCE</scope>
    <source>
        <tissue evidence="6">Liver</tissue>
    </source>
</reference>
<dbReference type="GO" id="GO:0004252">
    <property type="term" value="F:serine-type endopeptidase activity"/>
    <property type="evidence" value="ECO:0007669"/>
    <property type="project" value="InterPro"/>
</dbReference>
<evidence type="ECO:0000313" key="6">
    <source>
        <dbReference type="EMBL" id="AMQ98968.1"/>
    </source>
</evidence>
<evidence type="ECO:0000256" key="3">
    <source>
        <dbReference type="ARBA" id="ARBA00023157"/>
    </source>
</evidence>
<gene>
    <name evidence="6" type="primary">TRY</name>
</gene>
<dbReference type="Gene3D" id="2.40.10.10">
    <property type="entry name" value="Trypsin-like serine proteases"/>
    <property type="match status" value="2"/>
</dbReference>
<dbReference type="InterPro" id="IPR001314">
    <property type="entry name" value="Peptidase_S1A"/>
</dbReference>
<dbReference type="SUPFAM" id="SSF50494">
    <property type="entry name" value="Trypsin-like serine proteases"/>
    <property type="match status" value="1"/>
</dbReference>
<evidence type="ECO:0000256" key="1">
    <source>
        <dbReference type="ARBA" id="ARBA00004613"/>
    </source>
</evidence>
<dbReference type="PROSITE" id="PS50240">
    <property type="entry name" value="TRYPSIN_DOM"/>
    <property type="match status" value="1"/>
</dbReference>
<dbReference type="PANTHER" id="PTHR24252">
    <property type="entry name" value="ACROSIN-RELATED"/>
    <property type="match status" value="1"/>
</dbReference>
<keyword evidence="4" id="KW-0732">Signal</keyword>
<dbReference type="InterPro" id="IPR001254">
    <property type="entry name" value="Trypsin_dom"/>
</dbReference>